<evidence type="ECO:0000313" key="1">
    <source>
        <dbReference type="EMBL" id="MBE9117269.1"/>
    </source>
</evidence>
<comment type="caution">
    <text evidence="1">The sequence shown here is derived from an EMBL/GenBank/DDBJ whole genome shotgun (WGS) entry which is preliminary data.</text>
</comment>
<dbReference type="CDD" id="cd06257">
    <property type="entry name" value="DnaJ"/>
    <property type="match status" value="1"/>
</dbReference>
<evidence type="ECO:0008006" key="3">
    <source>
        <dbReference type="Google" id="ProtNLM"/>
    </source>
</evidence>
<dbReference type="Gene3D" id="1.10.287.110">
    <property type="entry name" value="DnaJ domain"/>
    <property type="match status" value="1"/>
</dbReference>
<accession>A0A8J7E0V8</accession>
<dbReference type="Proteomes" id="UP000654482">
    <property type="component" value="Unassembled WGS sequence"/>
</dbReference>
<proteinExistence type="predicted"/>
<name>A0A8J7E0V8_9CYAN</name>
<evidence type="ECO:0000313" key="2">
    <source>
        <dbReference type="Proteomes" id="UP000654482"/>
    </source>
</evidence>
<dbReference type="EMBL" id="JADEWZ010000022">
    <property type="protein sequence ID" value="MBE9117269.1"/>
    <property type="molecule type" value="Genomic_DNA"/>
</dbReference>
<dbReference type="RefSeq" id="WP_194030357.1">
    <property type="nucleotide sequence ID" value="NZ_JADEWZ010000022.1"/>
</dbReference>
<reference evidence="1" key="1">
    <citation type="submission" date="2020-10" db="EMBL/GenBank/DDBJ databases">
        <authorList>
            <person name="Castelo-Branco R."/>
            <person name="Eusebio N."/>
            <person name="Adriana R."/>
            <person name="Vieira A."/>
            <person name="Brugerolle De Fraissinette N."/>
            <person name="Rezende De Castro R."/>
            <person name="Schneider M.P."/>
            <person name="Vasconcelos V."/>
            <person name="Leao P.N."/>
        </authorList>
    </citation>
    <scope>NUCLEOTIDE SEQUENCE</scope>
    <source>
        <strain evidence="1">LEGE 07157</strain>
    </source>
</reference>
<gene>
    <name evidence="1" type="ORF">IQ249_15315</name>
</gene>
<dbReference type="InterPro" id="IPR001623">
    <property type="entry name" value="DnaJ_domain"/>
</dbReference>
<sequence length="164" mass="19159">MTQYFADTVGVEQIKARYRELAFKHHPDRGGDVGIMQSINQQYHERLKGCDSSTSRGSDGENHTYYYNEERESAIADKLAEVIGRNLPGIRIMLVGTWLWIDGETRPLKEQLKELGFRWHTKRQKWYWNSGSYRSRNSNADFSHIAAKYGYEEFSSEERKKLSA</sequence>
<dbReference type="SUPFAM" id="SSF46565">
    <property type="entry name" value="Chaperone J-domain"/>
    <property type="match status" value="1"/>
</dbReference>
<organism evidence="1 2">
    <name type="scientific">Lusitaniella coriacea LEGE 07157</name>
    <dbReference type="NCBI Taxonomy" id="945747"/>
    <lineage>
        <taxon>Bacteria</taxon>
        <taxon>Bacillati</taxon>
        <taxon>Cyanobacteriota</taxon>
        <taxon>Cyanophyceae</taxon>
        <taxon>Spirulinales</taxon>
        <taxon>Lusitaniellaceae</taxon>
        <taxon>Lusitaniella</taxon>
    </lineage>
</organism>
<keyword evidence="2" id="KW-1185">Reference proteome</keyword>
<protein>
    <recommendedName>
        <fullName evidence="3">J domain-containing protein</fullName>
    </recommendedName>
</protein>
<dbReference type="AlphaFoldDB" id="A0A8J7E0V8"/>
<dbReference type="InterPro" id="IPR036869">
    <property type="entry name" value="J_dom_sf"/>
</dbReference>